<protein>
    <submittedName>
        <fullName evidence="1">NRDE family protein</fullName>
    </submittedName>
</protein>
<dbReference type="Proteomes" id="UP000546126">
    <property type="component" value="Unassembled WGS sequence"/>
</dbReference>
<evidence type="ECO:0000313" key="1">
    <source>
        <dbReference type="EMBL" id="NUW41722.1"/>
    </source>
</evidence>
<dbReference type="AlphaFoldDB" id="A0A7Y6INX5"/>
<dbReference type="Pfam" id="PF05742">
    <property type="entry name" value="TANGO2"/>
    <property type="match status" value="1"/>
</dbReference>
<proteinExistence type="predicted"/>
<dbReference type="InterPro" id="IPR008551">
    <property type="entry name" value="TANGO2"/>
</dbReference>
<evidence type="ECO:0000313" key="2">
    <source>
        <dbReference type="Proteomes" id="UP000546126"/>
    </source>
</evidence>
<sequence length="232" mass="25007">MCTVIVKTGWPLTLLFVRDEYADRPWEGPGEHWPERYPGVIGGRDLKAGGTWLAVHPAARRAAALLNGCGCTAPEATRVSRGDLALRAAATATLPGDPPRPDADAEASLSEADLTVYDPFYLLLAEPPGARLAGWDGRRLTVTPVPDGINMIVNAAGLDPAHPRVVANLPRFRAGDWRVPGEEAPSADPESLLVRHETPDGKVLTSLSAMRVTLARDEVTYDFTDLTAERDR</sequence>
<dbReference type="PANTHER" id="PTHR17985:SF8">
    <property type="entry name" value="TRANSPORT AND GOLGI ORGANIZATION PROTEIN 2 HOMOLOG"/>
    <property type="match status" value="1"/>
</dbReference>
<organism evidence="1 2">
    <name type="scientific">Nonomuraea rhodomycinica</name>
    <dbReference type="NCBI Taxonomy" id="1712872"/>
    <lineage>
        <taxon>Bacteria</taxon>
        <taxon>Bacillati</taxon>
        <taxon>Actinomycetota</taxon>
        <taxon>Actinomycetes</taxon>
        <taxon>Streptosporangiales</taxon>
        <taxon>Streptosporangiaceae</taxon>
        <taxon>Nonomuraea</taxon>
    </lineage>
</organism>
<name>A0A7Y6INX5_9ACTN</name>
<reference evidence="1 2" key="1">
    <citation type="submission" date="2020-06" db="EMBL/GenBank/DDBJ databases">
        <authorList>
            <person name="Chanama M."/>
        </authorList>
    </citation>
    <scope>NUCLEOTIDE SEQUENCE [LARGE SCALE GENOMIC DNA]</scope>
    <source>
        <strain evidence="1 2">TBRC6557</strain>
    </source>
</reference>
<dbReference type="RefSeq" id="WP_175601272.1">
    <property type="nucleotide sequence ID" value="NZ_JABWGO010000003.1"/>
</dbReference>
<accession>A0A7Y6INX5</accession>
<keyword evidence="2" id="KW-1185">Reference proteome</keyword>
<comment type="caution">
    <text evidence="1">The sequence shown here is derived from an EMBL/GenBank/DDBJ whole genome shotgun (WGS) entry which is preliminary data.</text>
</comment>
<gene>
    <name evidence="1" type="ORF">HT134_16485</name>
</gene>
<dbReference type="EMBL" id="JABWGO010000003">
    <property type="protein sequence ID" value="NUW41722.1"/>
    <property type="molecule type" value="Genomic_DNA"/>
</dbReference>
<dbReference type="PANTHER" id="PTHR17985">
    <property type="entry name" value="SER/THR-RICH PROTEIN T10 IN DGCR REGION"/>
    <property type="match status" value="1"/>
</dbReference>